<dbReference type="GO" id="GO:0006355">
    <property type="term" value="P:regulation of DNA-templated transcription"/>
    <property type="evidence" value="ECO:0007669"/>
    <property type="project" value="InterPro"/>
</dbReference>
<gene>
    <name evidence="8" type="ORF">GCM10007380_16270</name>
</gene>
<name>A0A8J3AFU4_9BACI</name>
<dbReference type="InterPro" id="IPR013767">
    <property type="entry name" value="PAS_fold"/>
</dbReference>
<keyword evidence="5 6" id="KW-0472">Membrane</keyword>
<feature type="transmembrane region" description="Helical" evidence="6">
    <location>
        <begin position="126"/>
        <end position="147"/>
    </location>
</feature>
<evidence type="ECO:0000259" key="7">
    <source>
        <dbReference type="PROSITE" id="PS50887"/>
    </source>
</evidence>
<dbReference type="GO" id="GO:0000155">
    <property type="term" value="F:phosphorelay sensor kinase activity"/>
    <property type="evidence" value="ECO:0007669"/>
    <property type="project" value="InterPro"/>
</dbReference>
<protein>
    <recommendedName>
        <fullName evidence="7">GGDEF domain-containing protein</fullName>
    </recommendedName>
</protein>
<evidence type="ECO:0000313" key="8">
    <source>
        <dbReference type="EMBL" id="GGI13109.1"/>
    </source>
</evidence>
<dbReference type="GO" id="GO:0052621">
    <property type="term" value="F:diguanylate cyclase activity"/>
    <property type="evidence" value="ECO:0007669"/>
    <property type="project" value="TreeGrafter"/>
</dbReference>
<keyword evidence="3 6" id="KW-0812">Transmembrane</keyword>
<dbReference type="PROSITE" id="PS50887">
    <property type="entry name" value="GGDEF"/>
    <property type="match status" value="1"/>
</dbReference>
<dbReference type="InterPro" id="IPR011620">
    <property type="entry name" value="Sig_transdc_His_kinase_LytS_TM"/>
</dbReference>
<dbReference type="GO" id="GO:0005886">
    <property type="term" value="C:plasma membrane"/>
    <property type="evidence" value="ECO:0007669"/>
    <property type="project" value="UniProtKB-SubCell"/>
</dbReference>
<sequence length="499" mass="57203">MIKDLFLNFSLFIFFLFGFHRLQNILRQKLPNKFQIVVGMIHGIFGIILILFGIHVFEINILDFRQLAIISAAYFGGFRAAIITGMIIVAFRLSYFGINEGSIFAFITISINVIVSGFISKLVKNYWFKWIYMILCVMILSSSFFFYQHIKYSHQLFPIMPICESFILMGGLFIAVFISFLNRNEEIKLALKESEERYRSLIETSPDGIFVHKNGIIMLANEKAGTLLGTEKSKDLIGLNIFHLLDPNLKSKSFDSFEIFSHFRDTIVQKDNNYTRLDGKAVDLSFSESNIIYETKEATMVVFRDISEQKNTERKLQQANKLLHQLSISDGLTGIPNRRYFEEMYKLKWEEAQASQKPLSLIIFDIDFFKKFNDSYGHLEGDKCLKIVANTVSKTLDITSDFCARFGGEEFIGICDTDEKGACIIAEKIRKSVLDLKLPNMNSGVNQFVTISIGVMSLVPNLSIKMEDAVDYADKALYTAKLNGRNQVHFYHIDNEIFI</sequence>
<dbReference type="CDD" id="cd01949">
    <property type="entry name" value="GGDEF"/>
    <property type="match status" value="1"/>
</dbReference>
<dbReference type="InterPro" id="IPR035965">
    <property type="entry name" value="PAS-like_dom_sf"/>
</dbReference>
<keyword evidence="4 6" id="KW-1133">Transmembrane helix</keyword>
<accession>A0A8J3AFU4</accession>
<comment type="caution">
    <text evidence="8">The sequence shown here is derived from an EMBL/GenBank/DDBJ whole genome shotgun (WGS) entry which is preliminary data.</text>
</comment>
<dbReference type="PANTHER" id="PTHR45138:SF9">
    <property type="entry name" value="DIGUANYLATE CYCLASE DGCM-RELATED"/>
    <property type="match status" value="1"/>
</dbReference>
<evidence type="ECO:0000256" key="4">
    <source>
        <dbReference type="ARBA" id="ARBA00022989"/>
    </source>
</evidence>
<dbReference type="AlphaFoldDB" id="A0A8J3AFU4"/>
<feature type="transmembrane region" description="Helical" evidence="6">
    <location>
        <begin position="6"/>
        <end position="22"/>
    </location>
</feature>
<dbReference type="RefSeq" id="WP_087998027.1">
    <property type="nucleotide sequence ID" value="NZ_BMHB01000001.1"/>
</dbReference>
<dbReference type="InterPro" id="IPR000014">
    <property type="entry name" value="PAS"/>
</dbReference>
<evidence type="ECO:0000313" key="9">
    <source>
        <dbReference type="Proteomes" id="UP000626244"/>
    </source>
</evidence>
<dbReference type="Proteomes" id="UP000626244">
    <property type="component" value="Unassembled WGS sequence"/>
</dbReference>
<dbReference type="EMBL" id="BMHB01000001">
    <property type="protein sequence ID" value="GGI13109.1"/>
    <property type="molecule type" value="Genomic_DNA"/>
</dbReference>
<dbReference type="PANTHER" id="PTHR45138">
    <property type="entry name" value="REGULATORY COMPONENTS OF SENSORY TRANSDUCTION SYSTEM"/>
    <property type="match status" value="1"/>
</dbReference>
<dbReference type="Pfam" id="PF00990">
    <property type="entry name" value="GGDEF"/>
    <property type="match status" value="1"/>
</dbReference>
<organism evidence="8 9">
    <name type="scientific">Gottfriedia solisilvae</name>
    <dbReference type="NCBI Taxonomy" id="1516104"/>
    <lineage>
        <taxon>Bacteria</taxon>
        <taxon>Bacillati</taxon>
        <taxon>Bacillota</taxon>
        <taxon>Bacilli</taxon>
        <taxon>Bacillales</taxon>
        <taxon>Bacillaceae</taxon>
        <taxon>Gottfriedia</taxon>
    </lineage>
</organism>
<feature type="transmembrane region" description="Helical" evidence="6">
    <location>
        <begin position="34"/>
        <end position="57"/>
    </location>
</feature>
<dbReference type="SUPFAM" id="SSF55785">
    <property type="entry name" value="PYP-like sensor domain (PAS domain)"/>
    <property type="match status" value="1"/>
</dbReference>
<dbReference type="SMART" id="SM00091">
    <property type="entry name" value="PAS"/>
    <property type="match status" value="1"/>
</dbReference>
<dbReference type="InterPro" id="IPR029787">
    <property type="entry name" value="Nucleotide_cyclase"/>
</dbReference>
<proteinExistence type="predicted"/>
<dbReference type="FunFam" id="3.30.70.270:FF:000001">
    <property type="entry name" value="Diguanylate cyclase domain protein"/>
    <property type="match status" value="1"/>
</dbReference>
<reference evidence="9" key="1">
    <citation type="journal article" date="2019" name="Int. J. Syst. Evol. Microbiol.">
        <title>The Global Catalogue of Microorganisms (GCM) 10K type strain sequencing project: providing services to taxonomists for standard genome sequencing and annotation.</title>
        <authorList>
            <consortium name="The Broad Institute Genomics Platform"/>
            <consortium name="The Broad Institute Genome Sequencing Center for Infectious Disease"/>
            <person name="Wu L."/>
            <person name="Ma J."/>
        </authorList>
    </citation>
    <scope>NUCLEOTIDE SEQUENCE [LARGE SCALE GENOMIC DNA]</scope>
    <source>
        <strain evidence="9">CGMCC 1.14993</strain>
    </source>
</reference>
<evidence type="ECO:0000256" key="5">
    <source>
        <dbReference type="ARBA" id="ARBA00023136"/>
    </source>
</evidence>
<dbReference type="Pfam" id="PF07694">
    <property type="entry name" value="5TM-5TMR_LYT"/>
    <property type="match status" value="1"/>
</dbReference>
<feature type="transmembrane region" description="Helical" evidence="6">
    <location>
        <begin position="103"/>
        <end position="120"/>
    </location>
</feature>
<dbReference type="Pfam" id="PF00989">
    <property type="entry name" value="PAS"/>
    <property type="match status" value="1"/>
</dbReference>
<keyword evidence="9" id="KW-1185">Reference proteome</keyword>
<dbReference type="GO" id="GO:1902201">
    <property type="term" value="P:negative regulation of bacterial-type flagellum-dependent cell motility"/>
    <property type="evidence" value="ECO:0007669"/>
    <property type="project" value="TreeGrafter"/>
</dbReference>
<evidence type="ECO:0000256" key="3">
    <source>
        <dbReference type="ARBA" id="ARBA00022692"/>
    </source>
</evidence>
<keyword evidence="2" id="KW-1003">Cell membrane</keyword>
<dbReference type="GO" id="GO:0071555">
    <property type="term" value="P:cell wall organization"/>
    <property type="evidence" value="ECO:0007669"/>
    <property type="project" value="InterPro"/>
</dbReference>
<feature type="domain" description="GGDEF" evidence="7">
    <location>
        <begin position="357"/>
        <end position="493"/>
    </location>
</feature>
<dbReference type="InterPro" id="IPR000160">
    <property type="entry name" value="GGDEF_dom"/>
</dbReference>
<dbReference type="NCBIfam" id="TIGR00229">
    <property type="entry name" value="sensory_box"/>
    <property type="match status" value="1"/>
</dbReference>
<dbReference type="InterPro" id="IPR043128">
    <property type="entry name" value="Rev_trsase/Diguanyl_cyclase"/>
</dbReference>
<comment type="subcellular location">
    <subcellularLocation>
        <location evidence="1">Cell membrane</location>
        <topology evidence="1">Multi-pass membrane protein</topology>
    </subcellularLocation>
</comment>
<evidence type="ECO:0000256" key="6">
    <source>
        <dbReference type="SAM" id="Phobius"/>
    </source>
</evidence>
<dbReference type="NCBIfam" id="TIGR00254">
    <property type="entry name" value="GGDEF"/>
    <property type="match status" value="1"/>
</dbReference>
<feature type="transmembrane region" description="Helical" evidence="6">
    <location>
        <begin position="159"/>
        <end position="181"/>
    </location>
</feature>
<evidence type="ECO:0000256" key="2">
    <source>
        <dbReference type="ARBA" id="ARBA00022475"/>
    </source>
</evidence>
<feature type="transmembrane region" description="Helical" evidence="6">
    <location>
        <begin position="69"/>
        <end position="91"/>
    </location>
</feature>
<dbReference type="Gene3D" id="3.30.70.270">
    <property type="match status" value="1"/>
</dbReference>
<dbReference type="InterPro" id="IPR050469">
    <property type="entry name" value="Diguanylate_Cyclase"/>
</dbReference>
<dbReference type="GO" id="GO:0043709">
    <property type="term" value="P:cell adhesion involved in single-species biofilm formation"/>
    <property type="evidence" value="ECO:0007669"/>
    <property type="project" value="TreeGrafter"/>
</dbReference>
<dbReference type="SUPFAM" id="SSF55073">
    <property type="entry name" value="Nucleotide cyclase"/>
    <property type="match status" value="1"/>
</dbReference>
<dbReference type="SMART" id="SM00267">
    <property type="entry name" value="GGDEF"/>
    <property type="match status" value="1"/>
</dbReference>
<dbReference type="Gene3D" id="3.30.450.20">
    <property type="entry name" value="PAS domain"/>
    <property type="match status" value="1"/>
</dbReference>
<evidence type="ECO:0000256" key="1">
    <source>
        <dbReference type="ARBA" id="ARBA00004651"/>
    </source>
</evidence>